<comment type="caution">
    <text evidence="4">The sequence shown here is derived from an EMBL/GenBank/DDBJ whole genome shotgun (WGS) entry which is preliminary data.</text>
</comment>
<accession>A0ABV8J9D0</accession>
<dbReference type="InterPro" id="IPR009057">
    <property type="entry name" value="Homeodomain-like_sf"/>
</dbReference>
<dbReference type="InterPro" id="IPR041347">
    <property type="entry name" value="MftR_C"/>
</dbReference>
<reference evidence="5" key="1">
    <citation type="journal article" date="2019" name="Int. J. Syst. Evol. Microbiol.">
        <title>The Global Catalogue of Microorganisms (GCM) 10K type strain sequencing project: providing services to taxonomists for standard genome sequencing and annotation.</title>
        <authorList>
            <consortium name="The Broad Institute Genomics Platform"/>
            <consortium name="The Broad Institute Genome Sequencing Center for Infectious Disease"/>
            <person name="Wu L."/>
            <person name="Ma J."/>
        </authorList>
    </citation>
    <scope>NUCLEOTIDE SEQUENCE [LARGE SCALE GENOMIC DNA]</scope>
    <source>
        <strain evidence="5">TBRC 5832</strain>
    </source>
</reference>
<sequence length="205" mass="21872">MTEPGLRERKKAATRAALSRTAWTMMLEQGLDAVTPESVAAAADMAPRTFRYHFRNREEAILDELAQQHTRLAGLLRESPADEPIWDCLHRVVPPAVAGFAGDRGDFAKLIAVIAANPSMLAQNLLMLENVRGLLATAIGERTGTDPHADPYPGLLAGAVTTAISLSVAHWATDSTTTPLPELVGDCLTRFRAGLPAPAAPETGT</sequence>
<dbReference type="RefSeq" id="WP_378072849.1">
    <property type="nucleotide sequence ID" value="NZ_JBHSBL010000029.1"/>
</dbReference>
<dbReference type="SUPFAM" id="SSF46689">
    <property type="entry name" value="Homeodomain-like"/>
    <property type="match status" value="1"/>
</dbReference>
<organism evidence="4 5">
    <name type="scientific">Actinoplanes subglobosus</name>
    <dbReference type="NCBI Taxonomy" id="1547892"/>
    <lineage>
        <taxon>Bacteria</taxon>
        <taxon>Bacillati</taxon>
        <taxon>Actinomycetota</taxon>
        <taxon>Actinomycetes</taxon>
        <taxon>Micromonosporales</taxon>
        <taxon>Micromonosporaceae</taxon>
        <taxon>Actinoplanes</taxon>
    </lineage>
</organism>
<dbReference type="Gene3D" id="1.10.357.10">
    <property type="entry name" value="Tetracycline Repressor, domain 2"/>
    <property type="match status" value="1"/>
</dbReference>
<proteinExistence type="predicted"/>
<dbReference type="Gene3D" id="1.10.10.60">
    <property type="entry name" value="Homeodomain-like"/>
    <property type="match status" value="1"/>
</dbReference>
<feature type="domain" description="HTH tetR-type" evidence="3">
    <location>
        <begin position="12"/>
        <end position="72"/>
    </location>
</feature>
<evidence type="ECO:0000313" key="4">
    <source>
        <dbReference type="EMBL" id="MFC4071978.1"/>
    </source>
</evidence>
<dbReference type="Proteomes" id="UP001595867">
    <property type="component" value="Unassembled WGS sequence"/>
</dbReference>
<protein>
    <submittedName>
        <fullName evidence="4">TetR/AcrR family transcriptional regulator</fullName>
    </submittedName>
</protein>
<keyword evidence="1 2" id="KW-0238">DNA-binding</keyword>
<dbReference type="Pfam" id="PF17754">
    <property type="entry name" value="TetR_C_14"/>
    <property type="match status" value="1"/>
</dbReference>
<feature type="DNA-binding region" description="H-T-H motif" evidence="2">
    <location>
        <begin position="35"/>
        <end position="54"/>
    </location>
</feature>
<dbReference type="EMBL" id="JBHSBL010000029">
    <property type="protein sequence ID" value="MFC4071978.1"/>
    <property type="molecule type" value="Genomic_DNA"/>
</dbReference>
<evidence type="ECO:0000256" key="2">
    <source>
        <dbReference type="PROSITE-ProRule" id="PRU00335"/>
    </source>
</evidence>
<keyword evidence="5" id="KW-1185">Reference proteome</keyword>
<dbReference type="InterPro" id="IPR001647">
    <property type="entry name" value="HTH_TetR"/>
</dbReference>
<evidence type="ECO:0000256" key="1">
    <source>
        <dbReference type="ARBA" id="ARBA00023125"/>
    </source>
</evidence>
<evidence type="ECO:0000259" key="3">
    <source>
        <dbReference type="PROSITE" id="PS50977"/>
    </source>
</evidence>
<dbReference type="PROSITE" id="PS50977">
    <property type="entry name" value="HTH_TETR_2"/>
    <property type="match status" value="1"/>
</dbReference>
<gene>
    <name evidence="4" type="ORF">ACFO0C_44190</name>
</gene>
<evidence type="ECO:0000313" key="5">
    <source>
        <dbReference type="Proteomes" id="UP001595867"/>
    </source>
</evidence>
<name>A0ABV8J9D0_9ACTN</name>
<dbReference type="Pfam" id="PF00440">
    <property type="entry name" value="TetR_N"/>
    <property type="match status" value="1"/>
</dbReference>